<sequence length="52" mass="5672">MRDGQQTAVLGVIFVDKKPSLAPIATLGHVVMQVLHDDARGSDHSLLLQTKY</sequence>
<dbReference type="AlphaFoldDB" id="A0A6P1DVK7"/>
<comment type="caution">
    <text evidence="1">The sequence shown here is derived from an EMBL/GenBank/DDBJ whole genome shotgun (WGS) entry which is preliminary data.</text>
</comment>
<keyword evidence="2" id="KW-1185">Reference proteome</keyword>
<dbReference type="EMBL" id="JAAIJR010000097">
    <property type="protein sequence ID" value="NEX22377.1"/>
    <property type="molecule type" value="Genomic_DNA"/>
</dbReference>
<gene>
    <name evidence="1" type="ORF">G3480_19045</name>
</gene>
<evidence type="ECO:0000313" key="1">
    <source>
        <dbReference type="EMBL" id="NEX22377.1"/>
    </source>
</evidence>
<dbReference type="Proteomes" id="UP000471640">
    <property type="component" value="Unassembled WGS sequence"/>
</dbReference>
<organism evidence="1 2">
    <name type="scientific">Thiorhodococcus mannitoliphagus</name>
    <dbReference type="NCBI Taxonomy" id="329406"/>
    <lineage>
        <taxon>Bacteria</taxon>
        <taxon>Pseudomonadati</taxon>
        <taxon>Pseudomonadota</taxon>
        <taxon>Gammaproteobacteria</taxon>
        <taxon>Chromatiales</taxon>
        <taxon>Chromatiaceae</taxon>
        <taxon>Thiorhodococcus</taxon>
    </lineage>
</organism>
<reference evidence="2" key="1">
    <citation type="journal article" date="2020" name="Microbiol. Resour. Announc.">
        <title>Draft Genome Sequences of Thiorhodococcus mannitoliphagus and Thiorhodococcus minor, Purple Sulfur Photosynthetic Bacteria in the Gammaproteobacterial Family Chromatiaceae.</title>
        <authorList>
            <person name="Aviles F.A."/>
            <person name="Meyer T.E."/>
            <person name="Kyndt J.A."/>
        </authorList>
    </citation>
    <scope>NUCLEOTIDE SEQUENCE [LARGE SCALE GENOMIC DNA]</scope>
    <source>
        <strain evidence="2">DSM 18266</strain>
    </source>
</reference>
<name>A0A6P1DVK7_9GAMM</name>
<protein>
    <submittedName>
        <fullName evidence="1">Uncharacterized protein</fullName>
    </submittedName>
</protein>
<evidence type="ECO:0000313" key="2">
    <source>
        <dbReference type="Proteomes" id="UP000471640"/>
    </source>
</evidence>
<reference evidence="1 2" key="2">
    <citation type="submission" date="2020-02" db="EMBL/GenBank/DDBJ databases">
        <title>Genome sequences of Thiorhodococcus mannitoliphagus and Thiorhodococcus minor, purple sulfur photosynthetic bacteria in the gammaproteobacterial family, Chromatiaceae.</title>
        <authorList>
            <person name="Aviles F.A."/>
            <person name="Meyer T.E."/>
            <person name="Kyndt J.A."/>
        </authorList>
    </citation>
    <scope>NUCLEOTIDE SEQUENCE [LARGE SCALE GENOMIC DNA]</scope>
    <source>
        <strain evidence="1 2">DSM 18266</strain>
    </source>
</reference>
<proteinExistence type="predicted"/>
<dbReference type="RefSeq" id="WP_164655472.1">
    <property type="nucleotide sequence ID" value="NZ_JAAIJR010000097.1"/>
</dbReference>
<accession>A0A6P1DVK7</accession>